<dbReference type="CDD" id="cd17491">
    <property type="entry name" value="MFS_MFSD12"/>
    <property type="match status" value="1"/>
</dbReference>
<dbReference type="SUPFAM" id="SSF103473">
    <property type="entry name" value="MFS general substrate transporter"/>
    <property type="match status" value="1"/>
</dbReference>
<feature type="transmembrane region" description="Helical" evidence="2">
    <location>
        <begin position="130"/>
        <end position="150"/>
    </location>
</feature>
<dbReference type="AlphaFoldDB" id="A0AAJ7FCQ2"/>
<dbReference type="KEGG" id="ccin:107263040"/>
<feature type="transmembrane region" description="Helical" evidence="2">
    <location>
        <begin position="326"/>
        <end position="344"/>
    </location>
</feature>
<dbReference type="GO" id="GO:0008643">
    <property type="term" value="P:carbohydrate transport"/>
    <property type="evidence" value="ECO:0007669"/>
    <property type="project" value="InterPro"/>
</dbReference>
<feature type="transmembrane region" description="Helical" evidence="2">
    <location>
        <begin position="389"/>
        <end position="414"/>
    </location>
</feature>
<feature type="transmembrane region" description="Helical" evidence="2">
    <location>
        <begin position="356"/>
        <end position="377"/>
    </location>
</feature>
<evidence type="ECO:0000313" key="3">
    <source>
        <dbReference type="Proteomes" id="UP000694920"/>
    </source>
</evidence>
<keyword evidence="2" id="KW-0472">Membrane</keyword>
<dbReference type="InterPro" id="IPR039672">
    <property type="entry name" value="MFS_2"/>
</dbReference>
<dbReference type="PANTHER" id="PTHR11328:SF28">
    <property type="entry name" value="MAJOR FACILITATOR SUPERFAMILY DOMAIN-CONTAINING PROTEIN 12"/>
    <property type="match status" value="1"/>
</dbReference>
<dbReference type="GO" id="GO:0005886">
    <property type="term" value="C:plasma membrane"/>
    <property type="evidence" value="ECO:0007669"/>
    <property type="project" value="TreeGrafter"/>
</dbReference>
<dbReference type="PANTHER" id="PTHR11328">
    <property type="entry name" value="MAJOR FACILITATOR SUPERFAMILY DOMAIN-CONTAINING PROTEIN"/>
    <property type="match status" value="1"/>
</dbReference>
<proteinExistence type="inferred from homology"/>
<dbReference type="FunFam" id="1.20.1250.20:FF:000431">
    <property type="entry name" value="Predicted protein"/>
    <property type="match status" value="1"/>
</dbReference>
<dbReference type="Gene3D" id="1.20.1250.20">
    <property type="entry name" value="MFS general substrate transporter like domains"/>
    <property type="match status" value="2"/>
</dbReference>
<accession>A0AAJ7FCQ2</accession>
<feature type="transmembrane region" description="Helical" evidence="2">
    <location>
        <begin position="214"/>
        <end position="233"/>
    </location>
</feature>
<feature type="transmembrane region" description="Helical" evidence="2">
    <location>
        <begin position="292"/>
        <end position="314"/>
    </location>
</feature>
<evidence type="ECO:0000256" key="2">
    <source>
        <dbReference type="SAM" id="Phobius"/>
    </source>
</evidence>
<organism evidence="3 4">
    <name type="scientific">Cephus cinctus</name>
    <name type="common">Wheat stem sawfly</name>
    <dbReference type="NCBI Taxonomy" id="211228"/>
    <lineage>
        <taxon>Eukaryota</taxon>
        <taxon>Metazoa</taxon>
        <taxon>Ecdysozoa</taxon>
        <taxon>Arthropoda</taxon>
        <taxon>Hexapoda</taxon>
        <taxon>Insecta</taxon>
        <taxon>Pterygota</taxon>
        <taxon>Neoptera</taxon>
        <taxon>Endopterygota</taxon>
        <taxon>Hymenoptera</taxon>
        <taxon>Cephoidea</taxon>
        <taxon>Cephidae</taxon>
        <taxon>Cephus</taxon>
    </lineage>
</organism>
<dbReference type="GeneID" id="107263040"/>
<keyword evidence="2" id="KW-1133">Transmembrane helix</keyword>
<sequence>MEDSTNVLVNDYTEIVRRLPLKLRLAYGIGHILNDICASMWFTYLLVFFHFVLGFSHFMSGMILLIGQVADALATPFVGLHSDKNDDFCLCRYGKRKTWHLFGTICILLSFPFIFSPCIGCEGAHQWAQLIYYAAFVVIFQFGWAAVQISHLSLIPDLTPTEHERTELTAIRYSFTVFSNVLVYCIMWGVLHITNENIPESQIGPSDAYKFQHIVFLGIAIGFLTSVIFHIYVKEGAASDSAGPLRRNTRTASTLLKDSRLYQVACVYMPTRLFVNLSQIYIPLYLTETLNLAATSLAITPLTIFLSSFVTSLIIERLNRKLGRQISYSFGVLLGVCACVWIWFGKGDAYVTYEIYPVSILLGAGGSIMLVTSLGITADLIGQSTESGAFVYGVMSFTDKLCNGLAVIVIQYLRCSDDCPNYYRDVLSFACGGAAVVGLSVIFFIKPFTYENDYRTLDSRESSVHENTSVMARSVVREDSAE</sequence>
<dbReference type="Pfam" id="PF13347">
    <property type="entry name" value="MFS_2"/>
    <property type="match status" value="1"/>
</dbReference>
<name>A0AAJ7FCQ2_CEPCN</name>
<evidence type="ECO:0000313" key="4">
    <source>
        <dbReference type="RefSeq" id="XP_015585317.1"/>
    </source>
</evidence>
<feature type="transmembrane region" description="Helical" evidence="2">
    <location>
        <begin position="99"/>
        <end position="118"/>
    </location>
</feature>
<protein>
    <submittedName>
        <fullName evidence="4">Major facilitator superfamily domain-containing protein 12 isoform X1</fullName>
    </submittedName>
</protein>
<reference evidence="4" key="1">
    <citation type="submission" date="2025-08" db="UniProtKB">
        <authorList>
            <consortium name="RefSeq"/>
        </authorList>
    </citation>
    <scope>IDENTIFICATION</scope>
</reference>
<feature type="transmembrane region" description="Helical" evidence="2">
    <location>
        <begin position="170"/>
        <end position="193"/>
    </location>
</feature>
<keyword evidence="3" id="KW-1185">Reference proteome</keyword>
<comment type="similarity">
    <text evidence="1">Belongs to the major facilitator superfamily.</text>
</comment>
<dbReference type="Proteomes" id="UP000694920">
    <property type="component" value="Unplaced"/>
</dbReference>
<keyword evidence="2" id="KW-0812">Transmembrane</keyword>
<feature type="transmembrane region" description="Helical" evidence="2">
    <location>
        <begin position="426"/>
        <end position="445"/>
    </location>
</feature>
<evidence type="ECO:0000256" key="1">
    <source>
        <dbReference type="ARBA" id="ARBA00008335"/>
    </source>
</evidence>
<dbReference type="GO" id="GO:0015293">
    <property type="term" value="F:symporter activity"/>
    <property type="evidence" value="ECO:0007669"/>
    <property type="project" value="InterPro"/>
</dbReference>
<dbReference type="InterPro" id="IPR036259">
    <property type="entry name" value="MFS_trans_sf"/>
</dbReference>
<gene>
    <name evidence="4" type="primary">LOC107263040</name>
</gene>
<dbReference type="RefSeq" id="XP_015585317.1">
    <property type="nucleotide sequence ID" value="XM_015729831.2"/>
</dbReference>